<accession>A0A419PRR3</accession>
<dbReference type="Proteomes" id="UP000286415">
    <property type="component" value="Unassembled WGS sequence"/>
</dbReference>
<evidence type="ECO:0000256" key="1">
    <source>
        <dbReference type="SAM" id="MobiDB-lite"/>
    </source>
</evidence>
<gene>
    <name evidence="2" type="ORF">CSKR_113836</name>
</gene>
<reference evidence="2 3" key="1">
    <citation type="journal article" date="2018" name="Biotechnol. Adv.">
        <title>Improved genomic resources and new bioinformatic workflow for the carcinogenic parasite Clonorchis sinensis: Biotechnological implications.</title>
        <authorList>
            <person name="Wang D."/>
            <person name="Korhonen P.K."/>
            <person name="Gasser R.B."/>
            <person name="Young N.D."/>
        </authorList>
    </citation>
    <scope>NUCLEOTIDE SEQUENCE [LARGE SCALE GENOMIC DNA]</scope>
    <source>
        <strain evidence="2">Cs-k2</strain>
    </source>
</reference>
<proteinExistence type="predicted"/>
<sequence length="284" mass="31731">MAARHLKIVAAKRLPVQFLSRVSPSKCNSWDTSEFIVSMSGSKTTVRNRARWLKWLECEFTDLKVHGSNPTSASRLPLSRLGQLGSIPAHVAENSPTANDRFRPSWDSSDRRSPRVSVNLMFCLSPNSTDFDKYTHLQISLEASRQRCGTYYEVSQQLKGMSLYIYIKLFCCNTLSVPIYHATRGRHEGWDTARLPKPRQGKSRGRGRVQATNLPVTISPIRSQVEHKIHGNSGTAPTSWARKTALSSATDRQACATHVPTNATSGAEHILLLKSPLHNRKLVL</sequence>
<dbReference type="STRING" id="79923.A0A419PRR3"/>
<evidence type="ECO:0000313" key="2">
    <source>
        <dbReference type="EMBL" id="KAG5453780.1"/>
    </source>
</evidence>
<dbReference type="InParanoid" id="A0A419PRR3"/>
<organism evidence="2 3">
    <name type="scientific">Clonorchis sinensis</name>
    <name type="common">Chinese liver fluke</name>
    <dbReference type="NCBI Taxonomy" id="79923"/>
    <lineage>
        <taxon>Eukaryota</taxon>
        <taxon>Metazoa</taxon>
        <taxon>Spiralia</taxon>
        <taxon>Lophotrochozoa</taxon>
        <taxon>Platyhelminthes</taxon>
        <taxon>Trematoda</taxon>
        <taxon>Digenea</taxon>
        <taxon>Opisthorchiida</taxon>
        <taxon>Opisthorchiata</taxon>
        <taxon>Opisthorchiidae</taxon>
        <taxon>Clonorchis</taxon>
    </lineage>
</organism>
<dbReference type="OrthoDB" id="446168at2759"/>
<protein>
    <submittedName>
        <fullName evidence="2">Uncharacterized protein</fullName>
    </submittedName>
</protein>
<name>A0A419PRR3_CLOSI</name>
<evidence type="ECO:0000313" key="3">
    <source>
        <dbReference type="Proteomes" id="UP000286415"/>
    </source>
</evidence>
<feature type="region of interest" description="Disordered" evidence="1">
    <location>
        <begin position="93"/>
        <end position="112"/>
    </location>
</feature>
<keyword evidence="3" id="KW-1185">Reference proteome</keyword>
<comment type="caution">
    <text evidence="2">The sequence shown here is derived from an EMBL/GenBank/DDBJ whole genome shotgun (WGS) entry which is preliminary data.</text>
</comment>
<reference evidence="2 3" key="2">
    <citation type="journal article" date="2021" name="Genomics">
        <title>High-quality reference genome for Clonorchis sinensis.</title>
        <authorList>
            <person name="Young N.D."/>
            <person name="Stroehlein A.J."/>
            <person name="Kinkar L."/>
            <person name="Wang T."/>
            <person name="Sohn W.M."/>
            <person name="Chang B.C.H."/>
            <person name="Kaur P."/>
            <person name="Weisz D."/>
            <person name="Dudchenko O."/>
            <person name="Aiden E.L."/>
            <person name="Korhonen P.K."/>
            <person name="Gasser R.B."/>
        </authorList>
    </citation>
    <scope>NUCLEOTIDE SEQUENCE [LARGE SCALE GENOMIC DNA]</scope>
    <source>
        <strain evidence="2">Cs-k2</strain>
    </source>
</reference>
<dbReference type="EMBL" id="NIRI02000010">
    <property type="protein sequence ID" value="KAG5453780.1"/>
    <property type="molecule type" value="Genomic_DNA"/>
</dbReference>
<dbReference type="AlphaFoldDB" id="A0A419PRR3"/>
<feature type="compositionally biased region" description="Basic and acidic residues" evidence="1">
    <location>
        <begin position="100"/>
        <end position="112"/>
    </location>
</feature>